<name>A0A9Q0B9A8_9PEZI</name>
<dbReference type="Pfam" id="PF06985">
    <property type="entry name" value="HET"/>
    <property type="match status" value="1"/>
</dbReference>
<evidence type="ECO:0000259" key="2">
    <source>
        <dbReference type="Pfam" id="PF06985"/>
    </source>
</evidence>
<feature type="domain" description="Heterokaryon incompatibility" evidence="2">
    <location>
        <begin position="299"/>
        <end position="449"/>
    </location>
</feature>
<dbReference type="Proteomes" id="UP001056436">
    <property type="component" value="Unassembled WGS sequence"/>
</dbReference>
<feature type="compositionally biased region" description="Polar residues" evidence="1">
    <location>
        <begin position="690"/>
        <end position="703"/>
    </location>
</feature>
<proteinExistence type="predicted"/>
<feature type="region of interest" description="Disordered" evidence="1">
    <location>
        <begin position="680"/>
        <end position="753"/>
    </location>
</feature>
<sequence>MLSYILKMAWNRPHATPDSNAREKASHSKDDMPTSTQAICALCSKLGLENFKDLTAPRHEKMKQDTNSLVISLSAVLDNHDGKQCSFCTLLFDSMCANGLFNNPFDRMIDKSQRNLSARDRRNSAQLELNAEYDKNIAALVDYNTFSDLPDARQVLLEVSREIASQAEDKLPVAVSIQSRGPADDSGTGLFNVRVWSLGWEPSPNPVLSCLGSFDLRLVATSSDQSANISHCCGKVIQKRVDLERDCRTWLDDCLRNHDPSNTLPSWVYPAPVAVGDHFRLIDVKNNLLKQFDSLPEKYATLSYILGKVDESTLQLHTTNLETLSQSMENTSPAIAKTIRDTIEVTKSLGIPYLWVDSLCVIQKDSSGFDNELARKSQIRQMDIILGHATIALVAADAFDINAGLPGISTDRNTKQIVREIMPGLTFGLQLPSPQSYGMWDTRAWTLQEKLLAQRLLIFTEDHVSFHCRHGVKREDVPFDQPLNESTLLTLSVPRDGYQSIKTSTRLPRSGEKPVILRAPQFTEYANIVKQYTVRDIADSADVLNGIMGLFNVLEAKGQRPNGATMPSRAESNYLHGLPERFLDLALLWQPPASDEVHLTRRAGGTFPSWSWAGWGVSKVALGDAGTRKYSGIRYEEPFHVSSNGDNLSLKKIIADDTQAEERYQPKVLWYKVQPRQHPIDSGLPPSLIGTPQSQRIPETAPQQKRHAPPVRRPHASPPRGWSRVPKPVHKSSGKSHLAGKTDKGTNSGGNPTRIQVMEISASPIACVNGEGLGVAFENASESDAFMSDIKFQGVGSAAQTSSGRRLPKTPHTLTLSDRCLICETETASFTLKFSNTIRKEVLWRRKKPSSIRGFNHTQSDSSTEARSPKLEIDKELRIWEAEILDDKGEVVGHVIPTDRRQQFPRVKFDFMVLSKSQYWGNERRVDVGEFPLYNVMMIEWDQRKETATRLGVGKVQISAWMVAKPEKKIVILV</sequence>
<dbReference type="AlphaFoldDB" id="A0A9Q0B9A8"/>
<organism evidence="3 4">
    <name type="scientific">Colletotrichum abscissum</name>
    <dbReference type="NCBI Taxonomy" id="1671311"/>
    <lineage>
        <taxon>Eukaryota</taxon>
        <taxon>Fungi</taxon>
        <taxon>Dikarya</taxon>
        <taxon>Ascomycota</taxon>
        <taxon>Pezizomycotina</taxon>
        <taxon>Sordariomycetes</taxon>
        <taxon>Hypocreomycetidae</taxon>
        <taxon>Glomerellales</taxon>
        <taxon>Glomerellaceae</taxon>
        <taxon>Colletotrichum</taxon>
        <taxon>Colletotrichum acutatum species complex</taxon>
    </lineage>
</organism>
<evidence type="ECO:0000313" key="4">
    <source>
        <dbReference type="Proteomes" id="UP001056436"/>
    </source>
</evidence>
<protein>
    <recommendedName>
        <fullName evidence="2">Heterokaryon incompatibility domain-containing protein</fullName>
    </recommendedName>
</protein>
<accession>A0A9Q0B9A8</accession>
<dbReference type="InterPro" id="IPR010730">
    <property type="entry name" value="HET"/>
</dbReference>
<dbReference type="OrthoDB" id="5135333at2759"/>
<keyword evidence="4" id="KW-1185">Reference proteome</keyword>
<gene>
    <name evidence="3" type="ORF">CABS02_01811</name>
</gene>
<dbReference type="PANTHER" id="PTHR33112:SF12">
    <property type="entry name" value="HETEROKARYON INCOMPATIBILITY DOMAIN-CONTAINING PROTEIN"/>
    <property type="match status" value="1"/>
</dbReference>
<feature type="compositionally biased region" description="Basic residues" evidence="1">
    <location>
        <begin position="704"/>
        <end position="715"/>
    </location>
</feature>
<evidence type="ECO:0000256" key="1">
    <source>
        <dbReference type="SAM" id="MobiDB-lite"/>
    </source>
</evidence>
<evidence type="ECO:0000313" key="3">
    <source>
        <dbReference type="EMBL" id="KAI3558138.1"/>
    </source>
</evidence>
<dbReference type="EMBL" id="SDAQ01000005">
    <property type="protein sequence ID" value="KAI3558138.1"/>
    <property type="molecule type" value="Genomic_DNA"/>
</dbReference>
<reference evidence="3" key="1">
    <citation type="submission" date="2019-01" db="EMBL/GenBank/DDBJ databases">
        <title>Colletotrichum abscissum LGMF1257.</title>
        <authorList>
            <person name="Baroncelli R."/>
        </authorList>
    </citation>
    <scope>NUCLEOTIDE SEQUENCE</scope>
    <source>
        <strain evidence="3">Ca142</strain>
    </source>
</reference>
<comment type="caution">
    <text evidence="3">The sequence shown here is derived from an EMBL/GenBank/DDBJ whole genome shotgun (WGS) entry which is preliminary data.</text>
</comment>
<dbReference type="PANTHER" id="PTHR33112">
    <property type="entry name" value="DOMAIN PROTEIN, PUTATIVE-RELATED"/>
    <property type="match status" value="1"/>
</dbReference>